<sequence>GGADDSIIRELFAKSSTLFGGSFLPTEVIAASYNISNSNGSEHGVGSGRENTPQLDLDAISNFIASSDIFRMPATATAPVAVESHDSPTGTAGIDFDELFGDGSSAAAAALASGSTSSTDTNNSSDTSSSHSGGP</sequence>
<protein>
    <submittedName>
        <fullName evidence="1">Uncharacterized protein</fullName>
    </submittedName>
</protein>
<reference evidence="1" key="1">
    <citation type="submission" date="2022-06" db="EMBL/GenBank/DDBJ databases">
        <title>Phylogenomic reconstructions and comparative analyses of Kickxellomycotina fungi.</title>
        <authorList>
            <person name="Reynolds N.K."/>
            <person name="Stajich J.E."/>
            <person name="Barry K."/>
            <person name="Grigoriev I.V."/>
            <person name="Crous P."/>
            <person name="Smith M.E."/>
        </authorList>
    </citation>
    <scope>NUCLEOTIDE SEQUENCE</scope>
    <source>
        <strain evidence="1">RSA 2271</strain>
    </source>
</reference>
<feature type="non-terminal residue" evidence="1">
    <location>
        <position position="1"/>
    </location>
</feature>
<proteinExistence type="predicted"/>
<comment type="caution">
    <text evidence="1">The sequence shown here is derived from an EMBL/GenBank/DDBJ whole genome shotgun (WGS) entry which is preliminary data.</text>
</comment>
<gene>
    <name evidence="1" type="ORF">EV182_006812</name>
</gene>
<keyword evidence="2" id="KW-1185">Reference proteome</keyword>
<name>A0ACC1HBI2_9FUNG</name>
<accession>A0ACC1HBI2</accession>
<organism evidence="1 2">
    <name type="scientific">Spiromyces aspiralis</name>
    <dbReference type="NCBI Taxonomy" id="68401"/>
    <lineage>
        <taxon>Eukaryota</taxon>
        <taxon>Fungi</taxon>
        <taxon>Fungi incertae sedis</taxon>
        <taxon>Zoopagomycota</taxon>
        <taxon>Kickxellomycotina</taxon>
        <taxon>Kickxellomycetes</taxon>
        <taxon>Kickxellales</taxon>
        <taxon>Kickxellaceae</taxon>
        <taxon>Spiromyces</taxon>
    </lineage>
</organism>
<evidence type="ECO:0000313" key="2">
    <source>
        <dbReference type="Proteomes" id="UP001145114"/>
    </source>
</evidence>
<feature type="non-terminal residue" evidence="1">
    <location>
        <position position="135"/>
    </location>
</feature>
<dbReference type="EMBL" id="JAMZIH010008075">
    <property type="protein sequence ID" value="KAJ1672627.1"/>
    <property type="molecule type" value="Genomic_DNA"/>
</dbReference>
<dbReference type="Proteomes" id="UP001145114">
    <property type="component" value="Unassembled WGS sequence"/>
</dbReference>
<evidence type="ECO:0000313" key="1">
    <source>
        <dbReference type="EMBL" id="KAJ1672627.1"/>
    </source>
</evidence>